<protein>
    <submittedName>
        <fullName evidence="3">Uma2 family endonuclease</fullName>
    </submittedName>
</protein>
<dbReference type="InterPro" id="IPR008538">
    <property type="entry name" value="Uma2"/>
</dbReference>
<feature type="compositionally biased region" description="Gly residues" evidence="1">
    <location>
        <begin position="230"/>
        <end position="241"/>
    </location>
</feature>
<organism evidence="3 4">
    <name type="scientific">Lipingzhangella halophila</name>
    <dbReference type="NCBI Taxonomy" id="1783352"/>
    <lineage>
        <taxon>Bacteria</taxon>
        <taxon>Bacillati</taxon>
        <taxon>Actinomycetota</taxon>
        <taxon>Actinomycetes</taxon>
        <taxon>Streptosporangiales</taxon>
        <taxon>Nocardiopsidaceae</taxon>
        <taxon>Lipingzhangella</taxon>
    </lineage>
</organism>
<feature type="domain" description="Putative restriction endonuclease" evidence="2">
    <location>
        <begin position="22"/>
        <end position="181"/>
    </location>
</feature>
<dbReference type="SUPFAM" id="SSF52980">
    <property type="entry name" value="Restriction endonuclease-like"/>
    <property type="match status" value="1"/>
</dbReference>
<dbReference type="PANTHER" id="PTHR35400:SF3">
    <property type="entry name" value="SLL1072 PROTEIN"/>
    <property type="match status" value="1"/>
</dbReference>
<proteinExistence type="predicted"/>
<dbReference type="AlphaFoldDB" id="A0A7W7RKX4"/>
<dbReference type="CDD" id="cd06260">
    <property type="entry name" value="DUF820-like"/>
    <property type="match status" value="1"/>
</dbReference>
<dbReference type="PANTHER" id="PTHR35400">
    <property type="entry name" value="SLR1083 PROTEIN"/>
    <property type="match status" value="1"/>
</dbReference>
<feature type="compositionally biased region" description="Basic and acidic residues" evidence="1">
    <location>
        <begin position="19"/>
        <end position="40"/>
    </location>
</feature>
<dbReference type="InterPro" id="IPR012296">
    <property type="entry name" value="Nuclease_put_TT1808"/>
</dbReference>
<gene>
    <name evidence="3" type="ORF">F4561_004680</name>
</gene>
<accession>A0A7W7RKX4</accession>
<dbReference type="Gene3D" id="3.90.1570.10">
    <property type="entry name" value="tt1808, chain A"/>
    <property type="match status" value="1"/>
</dbReference>
<dbReference type="Proteomes" id="UP000523007">
    <property type="component" value="Unassembled WGS sequence"/>
</dbReference>
<dbReference type="GO" id="GO:0004519">
    <property type="term" value="F:endonuclease activity"/>
    <property type="evidence" value="ECO:0007669"/>
    <property type="project" value="UniProtKB-KW"/>
</dbReference>
<keyword evidence="3" id="KW-0540">Nuclease</keyword>
<dbReference type="EMBL" id="JACHJT010000001">
    <property type="protein sequence ID" value="MBB4933860.1"/>
    <property type="molecule type" value="Genomic_DNA"/>
</dbReference>
<dbReference type="Pfam" id="PF05685">
    <property type="entry name" value="Uma2"/>
    <property type="match status" value="1"/>
</dbReference>
<reference evidence="3 4" key="1">
    <citation type="submission" date="2020-08" db="EMBL/GenBank/DDBJ databases">
        <title>Sequencing the genomes of 1000 actinobacteria strains.</title>
        <authorList>
            <person name="Klenk H.-P."/>
        </authorList>
    </citation>
    <scope>NUCLEOTIDE SEQUENCE [LARGE SCALE GENOMIC DNA]</scope>
    <source>
        <strain evidence="3 4">DSM 102030</strain>
    </source>
</reference>
<dbReference type="RefSeq" id="WP_184581461.1">
    <property type="nucleotide sequence ID" value="NZ_JACHJT010000001.1"/>
</dbReference>
<feature type="region of interest" description="Disordered" evidence="1">
    <location>
        <begin position="196"/>
        <end position="241"/>
    </location>
</feature>
<name>A0A7W7RKX4_9ACTN</name>
<dbReference type="InterPro" id="IPR011335">
    <property type="entry name" value="Restrct_endonuc-II-like"/>
</dbReference>
<feature type="compositionally biased region" description="Acidic residues" evidence="1">
    <location>
        <begin position="204"/>
        <end position="222"/>
    </location>
</feature>
<evidence type="ECO:0000313" key="3">
    <source>
        <dbReference type="EMBL" id="MBB4933860.1"/>
    </source>
</evidence>
<evidence type="ECO:0000256" key="1">
    <source>
        <dbReference type="SAM" id="MobiDB-lite"/>
    </source>
</evidence>
<evidence type="ECO:0000313" key="4">
    <source>
        <dbReference type="Proteomes" id="UP000523007"/>
    </source>
</evidence>
<sequence>MTLMVPSECEYNLPTDRPLTVDDLEHTPDDGRRYELDDGRLDVTPAPVGLHSRAEGRLLQHLGNLAPDWAEVHPGPGVTLNDARTSHLIPDLAVIRIEDFSPKYQTRPPVLAVEVLSPESVFRDTNKKKREYAALGIGNYWIVNPSLDKTGILVFRLENGTYREVAQAFGGDVLTVDHPFPVRIVPEWLVADGPWRAKISGPDSDTDETSTAEPADEGPEEPPGERSEGWGTGTSIGGATE</sequence>
<comment type="caution">
    <text evidence="3">The sequence shown here is derived from an EMBL/GenBank/DDBJ whole genome shotgun (WGS) entry which is preliminary data.</text>
</comment>
<keyword evidence="3" id="KW-0378">Hydrolase</keyword>
<keyword evidence="4" id="KW-1185">Reference proteome</keyword>
<keyword evidence="3" id="KW-0255">Endonuclease</keyword>
<feature type="region of interest" description="Disordered" evidence="1">
    <location>
        <begin position="14"/>
        <end position="40"/>
    </location>
</feature>
<evidence type="ECO:0000259" key="2">
    <source>
        <dbReference type="Pfam" id="PF05685"/>
    </source>
</evidence>